<keyword evidence="1" id="KW-1133">Transmembrane helix</keyword>
<dbReference type="Pfam" id="PF16054">
    <property type="entry name" value="TMEM72"/>
    <property type="match status" value="1"/>
</dbReference>
<feature type="transmembrane region" description="Helical" evidence="1">
    <location>
        <begin position="127"/>
        <end position="143"/>
    </location>
</feature>
<dbReference type="InterPro" id="IPR032055">
    <property type="entry name" value="TMEM72"/>
</dbReference>
<feature type="transmembrane region" description="Helical" evidence="1">
    <location>
        <begin position="17"/>
        <end position="42"/>
    </location>
</feature>
<dbReference type="OrthoDB" id="9999351at2759"/>
<dbReference type="Proteomes" id="UP000663882">
    <property type="component" value="Unassembled WGS sequence"/>
</dbReference>
<organism evidence="2 3">
    <name type="scientific">Rotaria sordida</name>
    <dbReference type="NCBI Taxonomy" id="392033"/>
    <lineage>
        <taxon>Eukaryota</taxon>
        <taxon>Metazoa</taxon>
        <taxon>Spiralia</taxon>
        <taxon>Gnathifera</taxon>
        <taxon>Rotifera</taxon>
        <taxon>Eurotatoria</taxon>
        <taxon>Bdelloidea</taxon>
        <taxon>Philodinida</taxon>
        <taxon>Philodinidae</taxon>
        <taxon>Rotaria</taxon>
    </lineage>
</organism>
<dbReference type="AlphaFoldDB" id="A0A813UP92"/>
<feature type="transmembrane region" description="Helical" evidence="1">
    <location>
        <begin position="88"/>
        <end position="115"/>
    </location>
</feature>
<evidence type="ECO:0000256" key="1">
    <source>
        <dbReference type="SAM" id="Phobius"/>
    </source>
</evidence>
<sequence length="202" mass="23533">MKIDNEFYRNHKRRGGIFIFITALARIFGLITLTGLVFVTYLEWLGIGAWNFRIYITIVTIIFAYLEILWILDKCITCCIYCFRSEACFYWVCCVPIDNWLKTIIYIGLSIPLFVPTWLSPIIRTDVKTVGALLAFTGILYFIKTFKYKRINTDELLEDDSLFYESNPSARPSMSTQTSIMGINNDNLLSTFTIDHETEKKY</sequence>
<comment type="caution">
    <text evidence="2">The sequence shown here is derived from an EMBL/GenBank/DDBJ whole genome shotgun (WGS) entry which is preliminary data.</text>
</comment>
<keyword evidence="1" id="KW-0812">Transmembrane</keyword>
<evidence type="ECO:0000313" key="2">
    <source>
        <dbReference type="EMBL" id="CAF0832653.1"/>
    </source>
</evidence>
<gene>
    <name evidence="2" type="ORF">RFH988_LOCUS5522</name>
</gene>
<keyword evidence="1" id="KW-0472">Membrane</keyword>
<name>A0A813UP92_9BILA</name>
<evidence type="ECO:0000313" key="3">
    <source>
        <dbReference type="Proteomes" id="UP000663882"/>
    </source>
</evidence>
<accession>A0A813UP92</accession>
<feature type="transmembrane region" description="Helical" evidence="1">
    <location>
        <begin position="54"/>
        <end position="76"/>
    </location>
</feature>
<dbReference type="EMBL" id="CAJNOO010000156">
    <property type="protein sequence ID" value="CAF0832653.1"/>
    <property type="molecule type" value="Genomic_DNA"/>
</dbReference>
<reference evidence="2" key="1">
    <citation type="submission" date="2021-02" db="EMBL/GenBank/DDBJ databases">
        <authorList>
            <person name="Nowell W R."/>
        </authorList>
    </citation>
    <scope>NUCLEOTIDE SEQUENCE</scope>
</reference>
<protein>
    <submittedName>
        <fullName evidence="2">Uncharacterized protein</fullName>
    </submittedName>
</protein>
<proteinExistence type="predicted"/>